<evidence type="ECO:0000256" key="1">
    <source>
        <dbReference type="SAM" id="MobiDB-lite"/>
    </source>
</evidence>
<sequence length="489" mass="52186">MHAWRSPQALQRRASALAIDQLLYLQCIGESARGQHRAPLCSHTRRASRTYISRACTRSWDADDMARTRQNSQTAVVPCACVASWASKAGNSKRRQWQQVQPMANPAATPSLSAQKASHLHVARPLTNLAHSVIACPPLNHPSIPRGRVPESGKVLLPLPYSVAPKTLIPEYPGMSPSSQQGPGAGRTSPPPLFPGRQAPSRRAFGQASGGPPTASLHEENERKCEERREEKREEKKRRGPAVMHNTPPLVFPKHAAEQPPPPSLFAALALLRGPVVVVAVAAARSPPLSPSRVQDFADAQQGTSRCNTHAHAGTEGTQTARYIQGRTKAQTAGHRLMPMPIPLHDTVILPCHAMPCLSFPLPPGLAVLLASVPCCPSSALHVPATSNPVKCPTPSPIHPSTPALHDDPIAIHPPSHPAIQPAPSPLSVAQAQRLGWLTDRADSGGACHSCDRPSAQLRVGLPSCVVVVLASTDTDTRITAKQAGRRAN</sequence>
<dbReference type="EMBL" id="JAWRVI010000035">
    <property type="protein sequence ID" value="KAK4087089.1"/>
    <property type="molecule type" value="Genomic_DNA"/>
</dbReference>
<accession>A0ABR0BSP5</accession>
<feature type="region of interest" description="Disordered" evidence="1">
    <location>
        <begin position="170"/>
        <end position="247"/>
    </location>
</feature>
<proteinExistence type="predicted"/>
<evidence type="ECO:0000313" key="3">
    <source>
        <dbReference type="Proteomes" id="UP001287286"/>
    </source>
</evidence>
<comment type="caution">
    <text evidence="2">The sequence shown here is derived from an EMBL/GenBank/DDBJ whole genome shotgun (WGS) entry which is preliminary data.</text>
</comment>
<name>A0ABR0BSP5_PURLI</name>
<dbReference type="Proteomes" id="UP001287286">
    <property type="component" value="Unassembled WGS sequence"/>
</dbReference>
<protein>
    <submittedName>
        <fullName evidence="2">Uncharacterized protein</fullName>
    </submittedName>
</protein>
<organism evidence="2 3">
    <name type="scientific">Purpureocillium lilacinum</name>
    <name type="common">Paecilomyces lilacinus</name>
    <dbReference type="NCBI Taxonomy" id="33203"/>
    <lineage>
        <taxon>Eukaryota</taxon>
        <taxon>Fungi</taxon>
        <taxon>Dikarya</taxon>
        <taxon>Ascomycota</taxon>
        <taxon>Pezizomycotina</taxon>
        <taxon>Sordariomycetes</taxon>
        <taxon>Hypocreomycetidae</taxon>
        <taxon>Hypocreales</taxon>
        <taxon>Ophiocordycipitaceae</taxon>
        <taxon>Purpureocillium</taxon>
    </lineage>
</organism>
<evidence type="ECO:0000313" key="2">
    <source>
        <dbReference type="EMBL" id="KAK4087089.1"/>
    </source>
</evidence>
<feature type="compositionally biased region" description="Basic and acidic residues" evidence="1">
    <location>
        <begin position="217"/>
        <end position="234"/>
    </location>
</feature>
<reference evidence="2 3" key="1">
    <citation type="journal article" date="2024" name="Microbiol. Resour. Announc.">
        <title>Genome annotations for the ascomycete fungi Trichoderma harzianum, Trichoderma aggressivum, and Purpureocillium lilacinum.</title>
        <authorList>
            <person name="Beijen E.P.W."/>
            <person name="Ohm R.A."/>
        </authorList>
    </citation>
    <scope>NUCLEOTIDE SEQUENCE [LARGE SCALE GENOMIC DNA]</scope>
    <source>
        <strain evidence="2 3">CBS 150709</strain>
    </source>
</reference>
<keyword evidence="3" id="KW-1185">Reference proteome</keyword>
<gene>
    <name evidence="2" type="ORF">Purlil1_8608</name>
</gene>